<name>A0A0H2V9E0_ECOL6</name>
<accession>A0A0H2V9E0</accession>
<proteinExistence type="predicted"/>
<evidence type="ECO:0000313" key="2">
    <source>
        <dbReference type="Proteomes" id="UP000001410"/>
    </source>
</evidence>
<dbReference type="HOGENOM" id="CLU_183626_0_0_6"/>
<organism evidence="1 2">
    <name type="scientific">Escherichia coli O6:H1 (strain CFT073 / ATCC 700928 / UPEC)</name>
    <dbReference type="NCBI Taxonomy" id="199310"/>
    <lineage>
        <taxon>Bacteria</taxon>
        <taxon>Pseudomonadati</taxon>
        <taxon>Pseudomonadota</taxon>
        <taxon>Gammaproteobacteria</taxon>
        <taxon>Enterobacterales</taxon>
        <taxon>Enterobacteriaceae</taxon>
        <taxon>Escherichia</taxon>
    </lineage>
</organism>
<reference evidence="1 2" key="1">
    <citation type="journal article" date="2002" name="Proc. Natl. Acad. Sci. U.S.A.">
        <title>Extensive mosaic structure revealed by the complete genome sequence of uropathogenic Escherichia coli.</title>
        <authorList>
            <person name="Welch R.A."/>
            <person name="Burland V."/>
            <person name="Plunkett G.III."/>
            <person name="Redford P."/>
            <person name="Roesch P."/>
            <person name="Rasko D."/>
            <person name="Buckles E.L."/>
            <person name="Liou S.R."/>
            <person name="Boutin A."/>
            <person name="Hackett J."/>
            <person name="Stroud D."/>
            <person name="Mayhew G.F."/>
            <person name="Rose D.J."/>
            <person name="Zhou S."/>
            <person name="Schwartz D.C."/>
            <person name="Perna N.T."/>
            <person name="Mobley H.L."/>
            <person name="Donnenberg M.S."/>
            <person name="Blattner F.R."/>
        </authorList>
    </citation>
    <scope>NUCLEOTIDE SEQUENCE [LARGE SCALE GENOMIC DNA]</scope>
    <source>
        <strain evidence="2">CFT073 / ATCC 700928 / UPEC</strain>
    </source>
</reference>
<keyword evidence="2" id="KW-1185">Reference proteome</keyword>
<protein>
    <submittedName>
        <fullName evidence="1">Uncharacterized protein</fullName>
    </submittedName>
</protein>
<dbReference type="KEGG" id="ecc:c1781"/>
<dbReference type="EMBL" id="AE014075">
    <property type="protein sequence ID" value="AAN80247.1"/>
    <property type="molecule type" value="Genomic_DNA"/>
</dbReference>
<gene>
    <name evidence="1" type="ordered locus">c1781</name>
</gene>
<evidence type="ECO:0000313" key="1">
    <source>
        <dbReference type="EMBL" id="AAN80247.1"/>
    </source>
</evidence>
<dbReference type="Proteomes" id="UP000001410">
    <property type="component" value="Chromosome"/>
</dbReference>
<sequence>MKCSFLFNPHNLPGMQCYFITQYINFTNQIPTVQVSNIYMLNIFTDIKQSRQAIAIRIASLNSHYK</sequence>
<dbReference type="AlphaFoldDB" id="A0A0H2V9E0"/>